<dbReference type="STRING" id="1249627.D779_0769"/>
<dbReference type="InterPro" id="IPR004027">
    <property type="entry name" value="SEC_C_motif"/>
</dbReference>
<comment type="caution">
    <text evidence="1">The sequence shown here is derived from an EMBL/GenBank/DDBJ whole genome shotgun (WGS) entry which is preliminary data.</text>
</comment>
<evidence type="ECO:0000313" key="2">
    <source>
        <dbReference type="Proteomes" id="UP000019460"/>
    </source>
</evidence>
<accession>W9VZW9</accession>
<reference evidence="1 2" key="1">
    <citation type="submission" date="2012-11" db="EMBL/GenBank/DDBJ databases">
        <title>Genome assembly of Thiorhodococcus sp. AK35.</title>
        <authorList>
            <person name="Nupur N."/>
            <person name="Khatri I."/>
            <person name="Subramanian S."/>
            <person name="Pinnaka A."/>
        </authorList>
    </citation>
    <scope>NUCLEOTIDE SEQUENCE [LARGE SCALE GENOMIC DNA]</scope>
    <source>
        <strain evidence="1 2">AK35</strain>
    </source>
</reference>
<dbReference type="AlphaFoldDB" id="W9VZW9"/>
<dbReference type="Gene3D" id="3.10.450.50">
    <property type="match status" value="1"/>
</dbReference>
<dbReference type="EMBL" id="AONC01000018">
    <property type="protein sequence ID" value="EXJ15905.1"/>
    <property type="molecule type" value="Genomic_DNA"/>
</dbReference>
<protein>
    <recommendedName>
        <fullName evidence="3">SEC-C motif domain protein</fullName>
    </recommendedName>
</protein>
<dbReference type="SUPFAM" id="SSF103642">
    <property type="entry name" value="Sec-C motif"/>
    <property type="match status" value="1"/>
</dbReference>
<proteinExistence type="predicted"/>
<dbReference type="Pfam" id="PF02810">
    <property type="entry name" value="SEC-C"/>
    <property type="match status" value="1"/>
</dbReference>
<organism evidence="1 2">
    <name type="scientific">Imhoffiella purpurea</name>
    <dbReference type="NCBI Taxonomy" id="1249627"/>
    <lineage>
        <taxon>Bacteria</taxon>
        <taxon>Pseudomonadati</taxon>
        <taxon>Pseudomonadota</taxon>
        <taxon>Gammaproteobacteria</taxon>
        <taxon>Chromatiales</taxon>
        <taxon>Chromatiaceae</taxon>
        <taxon>Imhoffiella</taxon>
    </lineage>
</organism>
<sequence length="452" mass="51859">MSKAGRNDPCPCGSGKKYKKCCLAIDEKRHLENTRPDDIEALFEEEPVVHDAFDDTRETQDFEEAPAPDLKPYVSKTIDKSVPNIDERQQDLIEAWWSEYHELEDTDQILGHLHAFLQTHPDLVENLGLEEILFELGAQLVRNERTGDYIDLLKHLRQTFPAAYLKYFAYFDRDILAHTVIEHGCGADIQTYLDGFKEYPDTDPDNLFGVIHFLMVNECDERLVDLLEATYDPLIRSPQVMRGDKALDILVYAYCTDHLDKGGSPADPDALVERLKTLRTPLRDEWYDPETLGAILDQIGGDLDAGFVDAFRSTKDIGRYYDTVTRNFMGWLHRDKSFSWMKTQFYRQQVLNYLLDSIPAGKRPRHPFIFTKKLVDQTLANNSRLLLGLDPVKALGGINAMYWFAEYLVHQGFIAAELGADLQRWCEEMWTSASDGLRKEGIEVSAFKVFPS</sequence>
<name>W9VZW9_9GAMM</name>
<evidence type="ECO:0000313" key="1">
    <source>
        <dbReference type="EMBL" id="EXJ15905.1"/>
    </source>
</evidence>
<evidence type="ECO:0008006" key="3">
    <source>
        <dbReference type="Google" id="ProtNLM"/>
    </source>
</evidence>
<dbReference type="Proteomes" id="UP000019460">
    <property type="component" value="Unassembled WGS sequence"/>
</dbReference>
<dbReference type="RefSeq" id="WP_043751335.1">
    <property type="nucleotide sequence ID" value="NZ_AONC01000018.1"/>
</dbReference>
<keyword evidence="2" id="KW-1185">Reference proteome</keyword>
<gene>
    <name evidence="1" type="ORF">D779_0769</name>
</gene>